<comment type="similarity">
    <text evidence="5">Belongs to the ENTREP family.</text>
</comment>
<name>A0ABQ9VH33_SAGOE</name>
<protein>
    <submittedName>
        <fullName evidence="6">Protein entrep2</fullName>
    </submittedName>
</protein>
<organism evidence="6 7">
    <name type="scientific">Saguinus oedipus</name>
    <name type="common">Cotton-top tamarin</name>
    <name type="synonym">Oedipomidas oedipus</name>
    <dbReference type="NCBI Taxonomy" id="9490"/>
    <lineage>
        <taxon>Eukaryota</taxon>
        <taxon>Metazoa</taxon>
        <taxon>Chordata</taxon>
        <taxon>Craniata</taxon>
        <taxon>Vertebrata</taxon>
        <taxon>Euteleostomi</taxon>
        <taxon>Mammalia</taxon>
        <taxon>Eutheria</taxon>
        <taxon>Euarchontoglires</taxon>
        <taxon>Primates</taxon>
        <taxon>Haplorrhini</taxon>
        <taxon>Platyrrhini</taxon>
        <taxon>Cebidae</taxon>
        <taxon>Callitrichinae</taxon>
        <taxon>Saguinus</taxon>
    </lineage>
</organism>
<dbReference type="PANTHER" id="PTHR17615:SF6">
    <property type="entry name" value="PROTEIN ENTREP2"/>
    <property type="match status" value="1"/>
</dbReference>
<dbReference type="Proteomes" id="UP001266305">
    <property type="component" value="Unassembled WGS sequence"/>
</dbReference>
<evidence type="ECO:0000256" key="3">
    <source>
        <dbReference type="ARBA" id="ARBA00022989"/>
    </source>
</evidence>
<comment type="subcellular location">
    <subcellularLocation>
        <location evidence="1">Membrane</location>
    </subcellularLocation>
</comment>
<dbReference type="InterPro" id="IPR030431">
    <property type="entry name" value="ENTREP1-3"/>
</dbReference>
<dbReference type="EMBL" id="JASSZA010000006">
    <property type="protein sequence ID" value="KAK2107647.1"/>
    <property type="molecule type" value="Genomic_DNA"/>
</dbReference>
<evidence type="ECO:0000256" key="4">
    <source>
        <dbReference type="ARBA" id="ARBA00023136"/>
    </source>
</evidence>
<evidence type="ECO:0000256" key="2">
    <source>
        <dbReference type="ARBA" id="ARBA00022692"/>
    </source>
</evidence>
<evidence type="ECO:0000313" key="6">
    <source>
        <dbReference type="EMBL" id="KAK2107647.1"/>
    </source>
</evidence>
<keyword evidence="7" id="KW-1185">Reference proteome</keyword>
<proteinExistence type="inferred from homology"/>
<evidence type="ECO:0000256" key="5">
    <source>
        <dbReference type="ARBA" id="ARBA00034309"/>
    </source>
</evidence>
<evidence type="ECO:0000313" key="7">
    <source>
        <dbReference type="Proteomes" id="UP001266305"/>
    </source>
</evidence>
<sequence>MPVNGEIKFDSVEVCVCCELQHQSSGCSNLGETLKLNPLQENCNAVRLTLKVTLLGAACACISIPCLTDILGRRNNI</sequence>
<dbReference type="PANTHER" id="PTHR17615">
    <property type="entry name" value="PROTEIN FAM189A"/>
    <property type="match status" value="1"/>
</dbReference>
<keyword evidence="3" id="KW-1133">Transmembrane helix</keyword>
<keyword evidence="4" id="KW-0472">Membrane</keyword>
<keyword evidence="2" id="KW-0812">Transmembrane</keyword>
<accession>A0ABQ9VH33</accession>
<reference evidence="6 7" key="1">
    <citation type="submission" date="2023-05" db="EMBL/GenBank/DDBJ databases">
        <title>B98-5 Cell Line De Novo Hybrid Assembly: An Optical Mapping Approach.</title>
        <authorList>
            <person name="Kananen K."/>
            <person name="Auerbach J.A."/>
            <person name="Kautto E."/>
            <person name="Blachly J.S."/>
        </authorList>
    </citation>
    <scope>NUCLEOTIDE SEQUENCE [LARGE SCALE GENOMIC DNA]</scope>
    <source>
        <strain evidence="6">B95-8</strain>
        <tissue evidence="6">Cell line</tissue>
    </source>
</reference>
<comment type="caution">
    <text evidence="6">The sequence shown here is derived from an EMBL/GenBank/DDBJ whole genome shotgun (WGS) entry which is preliminary data.</text>
</comment>
<evidence type="ECO:0000256" key="1">
    <source>
        <dbReference type="ARBA" id="ARBA00004370"/>
    </source>
</evidence>
<gene>
    <name evidence="6" type="primary">ENTREP2</name>
    <name evidence="6" type="ORF">P7K49_012812</name>
</gene>